<evidence type="ECO:0000256" key="4">
    <source>
        <dbReference type="ARBA" id="ARBA00022490"/>
    </source>
</evidence>
<evidence type="ECO:0000256" key="5">
    <source>
        <dbReference type="SAM" id="MobiDB-lite"/>
    </source>
</evidence>
<organism evidence="6 7">
    <name type="scientific">Aureobasidium mustum</name>
    <dbReference type="NCBI Taxonomy" id="2773714"/>
    <lineage>
        <taxon>Eukaryota</taxon>
        <taxon>Fungi</taxon>
        <taxon>Dikarya</taxon>
        <taxon>Ascomycota</taxon>
        <taxon>Pezizomycotina</taxon>
        <taxon>Dothideomycetes</taxon>
        <taxon>Dothideomycetidae</taxon>
        <taxon>Dothideales</taxon>
        <taxon>Saccotheciaceae</taxon>
        <taxon>Aureobasidium</taxon>
    </lineage>
</organism>
<dbReference type="InterPro" id="IPR000406">
    <property type="entry name" value="Rho_GDI"/>
</dbReference>
<keyword evidence="7" id="KW-1185">Reference proteome</keyword>
<comment type="similarity">
    <text evidence="2">Belongs to the Rho GDI family.</text>
</comment>
<dbReference type="GO" id="GO:0005829">
    <property type="term" value="C:cytosol"/>
    <property type="evidence" value="ECO:0007669"/>
    <property type="project" value="TreeGrafter"/>
</dbReference>
<dbReference type="GO" id="GO:0016020">
    <property type="term" value="C:membrane"/>
    <property type="evidence" value="ECO:0007669"/>
    <property type="project" value="TreeGrafter"/>
</dbReference>
<feature type="region of interest" description="Disordered" evidence="5">
    <location>
        <begin position="412"/>
        <end position="461"/>
    </location>
</feature>
<dbReference type="SUPFAM" id="SSF81296">
    <property type="entry name" value="E set domains"/>
    <property type="match status" value="1"/>
</dbReference>
<protein>
    <recommendedName>
        <fullName evidence="8">E set domain-containing protein</fullName>
    </recommendedName>
</protein>
<comment type="subcellular location">
    <subcellularLocation>
        <location evidence="1">Cytoplasm</location>
    </subcellularLocation>
</comment>
<feature type="non-terminal residue" evidence="6">
    <location>
        <position position="1"/>
    </location>
</feature>
<feature type="region of interest" description="Disordered" evidence="5">
    <location>
        <begin position="1"/>
        <end position="22"/>
    </location>
</feature>
<feature type="compositionally biased region" description="Low complexity" evidence="5">
    <location>
        <begin position="421"/>
        <end position="435"/>
    </location>
</feature>
<evidence type="ECO:0008006" key="8">
    <source>
        <dbReference type="Google" id="ProtNLM"/>
    </source>
</evidence>
<feature type="compositionally biased region" description="Basic and acidic residues" evidence="5">
    <location>
        <begin position="1"/>
        <end position="14"/>
    </location>
</feature>
<evidence type="ECO:0000256" key="3">
    <source>
        <dbReference type="ARBA" id="ARBA00022468"/>
    </source>
</evidence>
<dbReference type="GO" id="GO:0005096">
    <property type="term" value="F:GTPase activator activity"/>
    <property type="evidence" value="ECO:0007669"/>
    <property type="project" value="UniProtKB-KW"/>
</dbReference>
<dbReference type="Proteomes" id="UP000714618">
    <property type="component" value="Unassembled WGS sequence"/>
</dbReference>
<dbReference type="AlphaFoldDB" id="A0A9N8K0G1"/>
<dbReference type="PANTHER" id="PTHR10980:SF3">
    <property type="entry name" value="LD16419P"/>
    <property type="match status" value="1"/>
</dbReference>
<keyword evidence="4" id="KW-0963">Cytoplasm</keyword>
<dbReference type="PANTHER" id="PTHR10980">
    <property type="entry name" value="RHO GDP-DISSOCIATION INHIBITOR"/>
    <property type="match status" value="1"/>
</dbReference>
<gene>
    <name evidence="6" type="ORF">AWRI4233_LOCUS6499</name>
</gene>
<feature type="region of interest" description="Disordered" evidence="5">
    <location>
        <begin position="58"/>
        <end position="103"/>
    </location>
</feature>
<dbReference type="EMBL" id="CAIJEO010000008">
    <property type="protein sequence ID" value="CAD0097675.1"/>
    <property type="molecule type" value="Genomic_DNA"/>
</dbReference>
<comment type="caution">
    <text evidence="6">The sequence shown here is derived from an EMBL/GenBank/DDBJ whole genome shotgun (WGS) entry which is preliminary data.</text>
</comment>
<accession>A0A9N8K0G1</accession>
<evidence type="ECO:0000256" key="2">
    <source>
        <dbReference type="ARBA" id="ARBA00009758"/>
    </source>
</evidence>
<dbReference type="InterPro" id="IPR024792">
    <property type="entry name" value="RhoGDI_dom_sf"/>
</dbReference>
<feature type="compositionally biased region" description="Polar residues" evidence="5">
    <location>
        <begin position="67"/>
        <end position="78"/>
    </location>
</feature>
<dbReference type="InterPro" id="IPR014756">
    <property type="entry name" value="Ig_E-set"/>
</dbReference>
<keyword evidence="3" id="KW-0343">GTPase activation</keyword>
<evidence type="ECO:0000256" key="1">
    <source>
        <dbReference type="ARBA" id="ARBA00004496"/>
    </source>
</evidence>
<evidence type="ECO:0000313" key="7">
    <source>
        <dbReference type="Proteomes" id="UP000714618"/>
    </source>
</evidence>
<sequence>MSGATDFHEDELRPETTAGFKVGEKKTLEEYQQLVRICACASSRESLHSMSIQFVNLETPSKGLSPRETQPELSGQDDQVQRRPSEPRKAFSIDRSSNRRQPWIDARKLSDEQLQQHIDAENQRKARRSSVRAALENTVDLFSKPPSKSSSRATSRDEGEASSVFVRAMPGDEEFKPSRRTVLNDRRRSLVHGLQTLHKHDSVWGSYDRGVLSKYSGGRDRDSKIPRKQSYVRTSTPNALLPSTDDERKWARQVLRYYSSTLDASQCDVFTWHALERKDDPVHLVICHGEMVFMDQYGQELSGEPTIIHQLEAIHRRGMLQPDYEDYEVPLTRIPTRQVEEQTADHFRALLERNGSEDLSPPSTVQVGWWLHNSPVYRVRYREAELWMTIDGRNMPNRPAISEQIKQIKAMTDDTMQGDRSSGSHGSSEDVSPSHIEPNNNQETRASQQTTEEQNRTFTKNQKPWKTWISPLVSLDGYQNDESLRKWKESLGIGSGTTIGDASDPRKVIIVSLGLEGRPDIIIDLSSPGALESLKSKPFTIKEGATFRMKARFRVQHQILSGMKYVQVVKRMGISNKMQEMIGSYSPNTTDKPEYEKKCVYAIAETAPSGMMARGHYNAVSKFIDDDEQTHLKFEWSFDIKKDW</sequence>
<reference evidence="6" key="1">
    <citation type="submission" date="2020-06" db="EMBL/GenBank/DDBJ databases">
        <authorList>
            <person name="Onetto C."/>
        </authorList>
    </citation>
    <scope>NUCLEOTIDE SEQUENCE</scope>
</reference>
<dbReference type="OrthoDB" id="1683373at2759"/>
<dbReference type="FunFam" id="2.70.50.30:FF:000004">
    <property type="entry name" value="Rho GDP-dissociation inhibitor 1"/>
    <property type="match status" value="1"/>
</dbReference>
<dbReference type="GO" id="GO:0007266">
    <property type="term" value="P:Rho protein signal transduction"/>
    <property type="evidence" value="ECO:0007669"/>
    <property type="project" value="InterPro"/>
</dbReference>
<dbReference type="Pfam" id="PF02115">
    <property type="entry name" value="Rho_GDI"/>
    <property type="match status" value="1"/>
</dbReference>
<feature type="compositionally biased region" description="Basic and acidic residues" evidence="5">
    <location>
        <begin position="79"/>
        <end position="92"/>
    </location>
</feature>
<name>A0A9N8K0G1_9PEZI</name>
<feature type="region of interest" description="Disordered" evidence="5">
    <location>
        <begin position="137"/>
        <end position="163"/>
    </location>
</feature>
<evidence type="ECO:0000313" key="6">
    <source>
        <dbReference type="EMBL" id="CAD0097675.1"/>
    </source>
</evidence>
<feature type="compositionally biased region" description="Polar residues" evidence="5">
    <location>
        <begin position="437"/>
        <end position="461"/>
    </location>
</feature>
<proteinExistence type="inferred from homology"/>
<dbReference type="GO" id="GO:0005094">
    <property type="term" value="F:Rho GDP-dissociation inhibitor activity"/>
    <property type="evidence" value="ECO:0007669"/>
    <property type="project" value="InterPro"/>
</dbReference>
<dbReference type="Gene3D" id="2.70.50.30">
    <property type="entry name" value="Coagulation Factor XIII, subunit A, domain 1"/>
    <property type="match status" value="1"/>
</dbReference>